<dbReference type="Pfam" id="PF01217">
    <property type="entry name" value="Clat_adaptor_s"/>
    <property type="match status" value="1"/>
</dbReference>
<dbReference type="Proteomes" id="UP000095009">
    <property type="component" value="Unassembled WGS sequence"/>
</dbReference>
<evidence type="ECO:0000256" key="5">
    <source>
        <dbReference type="PIRNR" id="PIRNR005992"/>
    </source>
</evidence>
<proteinExistence type="inferred from homology"/>
<dbReference type="Gene3D" id="3.30.450.60">
    <property type="match status" value="1"/>
</dbReference>
<dbReference type="PRINTS" id="PR00314">
    <property type="entry name" value="CLATHRINADPT"/>
</dbReference>
<evidence type="ECO:0000256" key="3">
    <source>
        <dbReference type="ARBA" id="ARBA00022927"/>
    </source>
</evidence>
<dbReference type="PANTHER" id="PTHR10529">
    <property type="entry name" value="AP COMPLEX SUBUNIT MU"/>
    <property type="match status" value="1"/>
</dbReference>
<dbReference type="InterPro" id="IPR018240">
    <property type="entry name" value="Clathrin_mu_CS"/>
</dbReference>
<evidence type="ECO:0000256" key="2">
    <source>
        <dbReference type="ARBA" id="ARBA00022448"/>
    </source>
</evidence>
<dbReference type="GO" id="GO:0099638">
    <property type="term" value="P:endosome to plasma membrane protein transport"/>
    <property type="evidence" value="ECO:0007669"/>
    <property type="project" value="EnsemblFungi"/>
</dbReference>
<name>A0A1E3PGC3_9ASCO</name>
<accession>A0A1E3PGC3</accession>
<dbReference type="PROSITE" id="PS00991">
    <property type="entry name" value="CLAT_ADAPTOR_M_2"/>
    <property type="match status" value="1"/>
</dbReference>
<protein>
    <submittedName>
        <fullName evidence="8">Clathrin adaptor, mu subunit</fullName>
    </submittedName>
</protein>
<evidence type="ECO:0000313" key="9">
    <source>
        <dbReference type="Proteomes" id="UP000095009"/>
    </source>
</evidence>
<dbReference type="InterPro" id="IPR022775">
    <property type="entry name" value="AP_mu_sigma_su"/>
</dbReference>
<gene>
    <name evidence="8" type="ORF">NADFUDRAFT_52754</name>
</gene>
<dbReference type="SUPFAM" id="SSF49447">
    <property type="entry name" value="Second domain of Mu2 adaptin subunit (ap50) of ap2 adaptor"/>
    <property type="match status" value="1"/>
</dbReference>
<dbReference type="OrthoDB" id="10259133at2759"/>
<dbReference type="EMBL" id="KV454412">
    <property type="protein sequence ID" value="ODQ64428.1"/>
    <property type="molecule type" value="Genomic_DNA"/>
</dbReference>
<dbReference type="InterPro" id="IPR001392">
    <property type="entry name" value="Clathrin_mu"/>
</dbReference>
<keyword evidence="4" id="KW-0472">Membrane</keyword>
<dbReference type="GO" id="GO:0042147">
    <property type="term" value="P:retrograde transport, endosome to Golgi"/>
    <property type="evidence" value="ECO:0007669"/>
    <property type="project" value="EnsemblFungi"/>
</dbReference>
<evidence type="ECO:0000256" key="1">
    <source>
        <dbReference type="ARBA" id="ARBA00004308"/>
    </source>
</evidence>
<organism evidence="8 9">
    <name type="scientific">Nadsonia fulvescens var. elongata DSM 6958</name>
    <dbReference type="NCBI Taxonomy" id="857566"/>
    <lineage>
        <taxon>Eukaryota</taxon>
        <taxon>Fungi</taxon>
        <taxon>Dikarya</taxon>
        <taxon>Ascomycota</taxon>
        <taxon>Saccharomycotina</taxon>
        <taxon>Dipodascomycetes</taxon>
        <taxon>Dipodascales</taxon>
        <taxon>Dipodascales incertae sedis</taxon>
        <taxon>Nadsonia</taxon>
    </lineage>
</organism>
<dbReference type="Pfam" id="PF00928">
    <property type="entry name" value="Adap_comp_sub"/>
    <property type="match status" value="1"/>
</dbReference>
<evidence type="ECO:0000313" key="8">
    <source>
        <dbReference type="EMBL" id="ODQ64428.1"/>
    </source>
</evidence>
<dbReference type="Gene3D" id="2.60.40.1170">
    <property type="entry name" value="Mu homology domain, subdomain B"/>
    <property type="match status" value="2"/>
</dbReference>
<dbReference type="STRING" id="857566.A0A1E3PGC3"/>
<comment type="subcellular location">
    <subcellularLocation>
        <location evidence="1">Endomembrane system</location>
    </subcellularLocation>
</comment>
<evidence type="ECO:0000259" key="7">
    <source>
        <dbReference type="PROSITE" id="PS51072"/>
    </source>
</evidence>
<dbReference type="GO" id="GO:0006895">
    <property type="term" value="P:Golgi to endosome transport"/>
    <property type="evidence" value="ECO:0007669"/>
    <property type="project" value="EnsemblFungi"/>
</dbReference>
<keyword evidence="2 5" id="KW-0813">Transport</keyword>
<feature type="region of interest" description="Disordered" evidence="6">
    <location>
        <begin position="236"/>
        <end position="258"/>
    </location>
</feature>
<evidence type="ECO:0000256" key="4">
    <source>
        <dbReference type="ARBA" id="ARBA00023136"/>
    </source>
</evidence>
<dbReference type="GO" id="GO:0005768">
    <property type="term" value="C:endosome"/>
    <property type="evidence" value="ECO:0007669"/>
    <property type="project" value="EnsemblFungi"/>
</dbReference>
<dbReference type="InterPro" id="IPR028565">
    <property type="entry name" value="MHD"/>
</dbReference>
<dbReference type="CDD" id="cd09250">
    <property type="entry name" value="AP-1_Mu1_Cterm"/>
    <property type="match status" value="1"/>
</dbReference>
<dbReference type="FunFam" id="3.30.450.60:FF:000002">
    <property type="entry name" value="AP-2 complex subunit mu, putative"/>
    <property type="match status" value="1"/>
</dbReference>
<dbReference type="InterPro" id="IPR011012">
    <property type="entry name" value="Longin-like_dom_sf"/>
</dbReference>
<dbReference type="AlphaFoldDB" id="A0A1E3PGC3"/>
<sequence>MVSAIYILDSQYQTLLFRDYRGDIPRSAIEEFGPLIMRHECGDDIDSPFSKPCFTYQGVNYLYVQHNNIYLVVLSVVNTNALQVLFFLNEIVKVFTEYFTTLAEESVRDNFVVIYELLDEMMDFGHPQTTDYKVLQEYITQDTYQLDISTLEKTNSSLTGDKVSWRPHGIFYKKNEMFLDIIESINVLIGTDGHILQNNIYGKVVGNCYLSGMPELKLGLSDKLLVNSSGNIKPINVSPTESGSADTMSTPNTNAPVSKRKPIEMEDVKFHPCVGLDQFNDDRSISFIPPDGKFDLMTYRLKNKSKPLVWVNCDVEVKPRSRILYKVTVKSQFKKRSTATFITIFIPVPQDCDSPKFKTSIGTVVYAPETNCIVWKIKQFSGGKEFTMQAQLQLSSVTLNAQDENNTDGIGEETAIMSNGKVGRAHRPISVSFEIPYLATSGLQVRYLKINEPDLKYPSLPWVRYLTKSGDEYSIRMKKPLSS</sequence>
<dbReference type="PIRSF" id="PIRSF005992">
    <property type="entry name" value="Clathrin_mu"/>
    <property type="match status" value="1"/>
</dbReference>
<dbReference type="GO" id="GO:0030121">
    <property type="term" value="C:AP-1 adaptor complex"/>
    <property type="evidence" value="ECO:0007669"/>
    <property type="project" value="EnsemblFungi"/>
</dbReference>
<dbReference type="PROSITE" id="PS51072">
    <property type="entry name" value="MHD"/>
    <property type="match status" value="1"/>
</dbReference>
<dbReference type="InterPro" id="IPR036168">
    <property type="entry name" value="AP2_Mu_C_sf"/>
</dbReference>
<dbReference type="PROSITE" id="PS00990">
    <property type="entry name" value="CLAT_ADAPTOR_M_1"/>
    <property type="match status" value="1"/>
</dbReference>
<reference evidence="8 9" key="1">
    <citation type="journal article" date="2016" name="Proc. Natl. Acad. Sci. U.S.A.">
        <title>Comparative genomics of biotechnologically important yeasts.</title>
        <authorList>
            <person name="Riley R."/>
            <person name="Haridas S."/>
            <person name="Wolfe K.H."/>
            <person name="Lopes M.R."/>
            <person name="Hittinger C.T."/>
            <person name="Goeker M."/>
            <person name="Salamov A.A."/>
            <person name="Wisecaver J.H."/>
            <person name="Long T.M."/>
            <person name="Calvey C.H."/>
            <person name="Aerts A.L."/>
            <person name="Barry K.W."/>
            <person name="Choi C."/>
            <person name="Clum A."/>
            <person name="Coughlan A.Y."/>
            <person name="Deshpande S."/>
            <person name="Douglass A.P."/>
            <person name="Hanson S.J."/>
            <person name="Klenk H.-P."/>
            <person name="LaButti K.M."/>
            <person name="Lapidus A."/>
            <person name="Lindquist E.A."/>
            <person name="Lipzen A.M."/>
            <person name="Meier-Kolthoff J.P."/>
            <person name="Ohm R.A."/>
            <person name="Otillar R.P."/>
            <person name="Pangilinan J.L."/>
            <person name="Peng Y."/>
            <person name="Rokas A."/>
            <person name="Rosa C.A."/>
            <person name="Scheuner C."/>
            <person name="Sibirny A.A."/>
            <person name="Slot J.C."/>
            <person name="Stielow J.B."/>
            <person name="Sun H."/>
            <person name="Kurtzman C.P."/>
            <person name="Blackwell M."/>
            <person name="Grigoriev I.V."/>
            <person name="Jeffries T.W."/>
        </authorList>
    </citation>
    <scope>NUCLEOTIDE SEQUENCE [LARGE SCALE GENOMIC DNA]</scope>
    <source>
        <strain evidence="8 9">DSM 6958</strain>
    </source>
</reference>
<dbReference type="GO" id="GO:0043001">
    <property type="term" value="P:Golgi to plasma membrane protein transport"/>
    <property type="evidence" value="ECO:0007669"/>
    <property type="project" value="EnsemblFungi"/>
</dbReference>
<dbReference type="GO" id="GO:0005829">
    <property type="term" value="C:cytosol"/>
    <property type="evidence" value="ECO:0007669"/>
    <property type="project" value="GOC"/>
</dbReference>
<keyword evidence="3 5" id="KW-0653">Protein transport</keyword>
<comment type="similarity">
    <text evidence="5">Belongs to the adaptor complexes medium subunit family.</text>
</comment>
<feature type="compositionally biased region" description="Polar residues" evidence="6">
    <location>
        <begin position="236"/>
        <end position="256"/>
    </location>
</feature>
<keyword evidence="9" id="KW-1185">Reference proteome</keyword>
<dbReference type="SUPFAM" id="SSF64356">
    <property type="entry name" value="SNARE-like"/>
    <property type="match status" value="1"/>
</dbReference>
<evidence type="ECO:0000256" key="6">
    <source>
        <dbReference type="SAM" id="MobiDB-lite"/>
    </source>
</evidence>
<feature type="domain" description="MHD" evidence="7">
    <location>
        <begin position="174"/>
        <end position="476"/>
    </location>
</feature>
<dbReference type="InterPro" id="IPR050431">
    <property type="entry name" value="Adaptor_comp_med_subunit"/>
</dbReference>